<dbReference type="Proteomes" id="UP000515153">
    <property type="component" value="Chromosome V"/>
</dbReference>
<evidence type="ECO:0000313" key="7">
    <source>
        <dbReference type="RefSeq" id="XP_030978885.1"/>
    </source>
</evidence>
<evidence type="ECO:0000256" key="2">
    <source>
        <dbReference type="ARBA" id="ARBA00022771"/>
    </source>
</evidence>
<sequence>MPTAAGKYVPDPRPWAMRPLPIGNHSNLLEHDQELLAANKADCYDTLERGMDSMLEHRRSVWVCHVCEKNVSNRGLDQGSKEKGEKGNEEEQESMYNGLTPCELCRSAWYCSERCRKKDWLVHIILCSQYQFIRKLQKPALKSKEPRCIGIELPVDGTAPKPIWISYGGGFSNRPQQRHDGILRTTFVWRQDPLYNLGVMMGGAPQFIKLAGPFWGTRLYVARRQSSLLHPANECVTRLLRKLGPATFDSIKGFFDPDQHMQEDNLFWKGPIVLFRRTELFFSMKAVDVGGPLGGRHIRTLEVQKMEDMTLADLSWALEYLAWRQLEVVEHPETANLVPEDWSQWIRSKSDGEDLEEIDK</sequence>
<accession>A0A6P8AVG6</accession>
<dbReference type="Gene3D" id="6.10.140.2220">
    <property type="match status" value="1"/>
</dbReference>
<feature type="domain" description="MYND-type" evidence="5">
    <location>
        <begin position="64"/>
        <end position="127"/>
    </location>
</feature>
<dbReference type="GO" id="GO:0008270">
    <property type="term" value="F:zinc ion binding"/>
    <property type="evidence" value="ECO:0007669"/>
    <property type="project" value="UniProtKB-KW"/>
</dbReference>
<evidence type="ECO:0000256" key="3">
    <source>
        <dbReference type="ARBA" id="ARBA00022833"/>
    </source>
</evidence>
<dbReference type="InterPro" id="IPR002893">
    <property type="entry name" value="Znf_MYND"/>
</dbReference>
<dbReference type="KEGG" id="pgri:PgNI_08664"/>
<keyword evidence="6" id="KW-1185">Reference proteome</keyword>
<reference evidence="6 7" key="1">
    <citation type="journal article" date="2019" name="Mol. Biol. Evol.">
        <title>Blast fungal genomes show frequent chromosomal changes, gene gains and losses, and effector gene turnover.</title>
        <authorList>
            <person name="Gomez Luciano L.B."/>
            <person name="Jason Tsai I."/>
            <person name="Chuma I."/>
            <person name="Tosa Y."/>
            <person name="Chen Y.H."/>
            <person name="Li J.Y."/>
            <person name="Li M.Y."/>
            <person name="Jade Lu M.Y."/>
            <person name="Nakayashiki H."/>
            <person name="Li W.H."/>
        </authorList>
    </citation>
    <scope>NUCLEOTIDE SEQUENCE [LARGE SCALE GENOMIC DNA]</scope>
    <source>
        <strain evidence="6 7">NI907</strain>
    </source>
</reference>
<name>A0A6P8AVG6_PYRGI</name>
<evidence type="ECO:0000313" key="6">
    <source>
        <dbReference type="Proteomes" id="UP000515153"/>
    </source>
</evidence>
<evidence type="ECO:0000256" key="1">
    <source>
        <dbReference type="ARBA" id="ARBA00022723"/>
    </source>
</evidence>
<dbReference type="Pfam" id="PF01753">
    <property type="entry name" value="zf-MYND"/>
    <property type="match status" value="1"/>
</dbReference>
<keyword evidence="1" id="KW-0479">Metal-binding</keyword>
<dbReference type="AlphaFoldDB" id="A0A6P8AVG6"/>
<dbReference type="GeneID" id="41963567"/>
<dbReference type="PROSITE" id="PS50865">
    <property type="entry name" value="ZF_MYND_2"/>
    <property type="match status" value="1"/>
</dbReference>
<dbReference type="RefSeq" id="XP_030978885.1">
    <property type="nucleotide sequence ID" value="XM_031128659.1"/>
</dbReference>
<evidence type="ECO:0000256" key="4">
    <source>
        <dbReference type="PROSITE-ProRule" id="PRU00134"/>
    </source>
</evidence>
<reference evidence="7" key="2">
    <citation type="submission" date="2019-10" db="EMBL/GenBank/DDBJ databases">
        <authorList>
            <consortium name="NCBI Genome Project"/>
        </authorList>
    </citation>
    <scope>NUCLEOTIDE SEQUENCE</scope>
    <source>
        <strain evidence="7">NI907</strain>
    </source>
</reference>
<dbReference type="SUPFAM" id="SSF144232">
    <property type="entry name" value="HIT/MYND zinc finger-like"/>
    <property type="match status" value="1"/>
</dbReference>
<gene>
    <name evidence="7" type="ORF">PgNI_08664</name>
</gene>
<organism evidence="6 7">
    <name type="scientific">Pyricularia grisea</name>
    <name type="common">Crabgrass-specific blast fungus</name>
    <name type="synonym">Magnaporthe grisea</name>
    <dbReference type="NCBI Taxonomy" id="148305"/>
    <lineage>
        <taxon>Eukaryota</taxon>
        <taxon>Fungi</taxon>
        <taxon>Dikarya</taxon>
        <taxon>Ascomycota</taxon>
        <taxon>Pezizomycotina</taxon>
        <taxon>Sordariomycetes</taxon>
        <taxon>Sordariomycetidae</taxon>
        <taxon>Magnaporthales</taxon>
        <taxon>Pyriculariaceae</taxon>
        <taxon>Pyricularia</taxon>
    </lineage>
</organism>
<reference evidence="7" key="3">
    <citation type="submission" date="2025-08" db="UniProtKB">
        <authorList>
            <consortium name="RefSeq"/>
        </authorList>
    </citation>
    <scope>IDENTIFICATION</scope>
    <source>
        <strain evidence="7">NI907</strain>
    </source>
</reference>
<protein>
    <recommendedName>
        <fullName evidence="5">MYND-type domain-containing protein</fullName>
    </recommendedName>
</protein>
<keyword evidence="3" id="KW-0862">Zinc</keyword>
<evidence type="ECO:0000259" key="5">
    <source>
        <dbReference type="PROSITE" id="PS50865"/>
    </source>
</evidence>
<proteinExistence type="predicted"/>
<keyword evidence="2 4" id="KW-0863">Zinc-finger</keyword>